<accession>A0A6G9H2C8</accession>
<reference evidence="2 3" key="1">
    <citation type="submission" date="2020-03" db="EMBL/GenBank/DDBJ databases">
        <title>A novel species.</title>
        <authorList>
            <person name="Gao J."/>
        </authorList>
    </citation>
    <scope>NUCLEOTIDE SEQUENCE [LARGE SCALE GENOMIC DNA]</scope>
    <source>
        <strain evidence="2 3">QMT-12</strain>
    </source>
</reference>
<keyword evidence="3" id="KW-1185">Reference proteome</keyword>
<evidence type="ECO:0000256" key="1">
    <source>
        <dbReference type="SAM" id="Phobius"/>
    </source>
</evidence>
<evidence type="ECO:0000313" key="2">
    <source>
        <dbReference type="EMBL" id="QIQ04439.1"/>
    </source>
</evidence>
<dbReference type="AlphaFoldDB" id="A0A6G9H2C8"/>
<sequence>MKASSSDRLFLLGRRTALGGVAVLLLAAGFWSSWGTAQHVVLAKGREHGTLTVTRCSASSCTGSYDPDGPAGPRAGMTAERSVAVRKGERIPVVVKPDTHEVVRTGLGGQLHAWLPFGGALLLASPLIGAGLRMTRTAWVTGLAGLGVLVAVFLAL</sequence>
<organism evidence="2 3">
    <name type="scientific">Streptomyces liangshanensis</name>
    <dbReference type="NCBI Taxonomy" id="2717324"/>
    <lineage>
        <taxon>Bacteria</taxon>
        <taxon>Bacillati</taxon>
        <taxon>Actinomycetota</taxon>
        <taxon>Actinomycetes</taxon>
        <taxon>Kitasatosporales</taxon>
        <taxon>Streptomycetaceae</taxon>
        <taxon>Streptomyces</taxon>
    </lineage>
</organism>
<evidence type="ECO:0000313" key="3">
    <source>
        <dbReference type="Proteomes" id="UP000501179"/>
    </source>
</evidence>
<dbReference type="Proteomes" id="UP000501179">
    <property type="component" value="Chromosome"/>
</dbReference>
<protein>
    <submittedName>
        <fullName evidence="2">Uncharacterized protein</fullName>
    </submittedName>
</protein>
<keyword evidence="1" id="KW-1133">Transmembrane helix</keyword>
<feature type="transmembrane region" description="Helical" evidence="1">
    <location>
        <begin position="111"/>
        <end position="130"/>
    </location>
</feature>
<gene>
    <name evidence="2" type="ORF">HA039_20940</name>
</gene>
<keyword evidence="1" id="KW-0472">Membrane</keyword>
<dbReference type="RefSeq" id="WP_167032281.1">
    <property type="nucleotide sequence ID" value="NZ_CP050177.1"/>
</dbReference>
<keyword evidence="1" id="KW-0812">Transmembrane</keyword>
<dbReference type="KEGG" id="slia:HA039_20940"/>
<dbReference type="EMBL" id="CP050177">
    <property type="protein sequence ID" value="QIQ04439.1"/>
    <property type="molecule type" value="Genomic_DNA"/>
</dbReference>
<name>A0A6G9H2C8_9ACTN</name>
<feature type="transmembrane region" description="Helical" evidence="1">
    <location>
        <begin position="137"/>
        <end position="155"/>
    </location>
</feature>
<proteinExistence type="predicted"/>